<keyword evidence="2" id="KW-0540">Nuclease</keyword>
<dbReference type="RefSeq" id="WP_111815364.1">
    <property type="nucleotide sequence ID" value="NZ_CBCRZQ010000003.1"/>
</dbReference>
<reference evidence="2 3" key="1">
    <citation type="submission" date="2019-08" db="EMBL/GenBank/DDBJ databases">
        <title>Genome of Aequorivita lipolytica Y10-2 (type strain).</title>
        <authorList>
            <person name="Bowman J.P."/>
        </authorList>
    </citation>
    <scope>NUCLEOTIDE SEQUENCE [LARGE SCALE GENOMIC DNA]</scope>
    <source>
        <strain evidence="2 3">Y10-2</strain>
    </source>
</reference>
<dbReference type="Pfam" id="PF04480">
    <property type="entry name" value="DUF559"/>
    <property type="match status" value="1"/>
</dbReference>
<dbReference type="SUPFAM" id="SSF52980">
    <property type="entry name" value="Restriction endonuclease-like"/>
    <property type="match status" value="1"/>
</dbReference>
<keyword evidence="2" id="KW-0255">Endonuclease</keyword>
<feature type="domain" description="DUF559" evidence="1">
    <location>
        <begin position="12"/>
        <end position="116"/>
    </location>
</feature>
<dbReference type="GO" id="GO:0004519">
    <property type="term" value="F:endonuclease activity"/>
    <property type="evidence" value="ECO:0007669"/>
    <property type="project" value="UniProtKB-KW"/>
</dbReference>
<evidence type="ECO:0000313" key="2">
    <source>
        <dbReference type="EMBL" id="TXD70327.1"/>
    </source>
</evidence>
<sequence length="122" mass="14633">MKKQIHNLKEMEVYRKSLRNNSNSAEAFLWNFLKGSKLEGRKFRRQHSIKHYIVDFYCPSEKLIVELDGQVHLNNTADEYDRKREKDLENLGFTVIRFENKMVFDLLPSVLKDIKDHFKNNT</sequence>
<dbReference type="Gene3D" id="3.40.960.10">
    <property type="entry name" value="VSR Endonuclease"/>
    <property type="match status" value="1"/>
</dbReference>
<dbReference type="InterPro" id="IPR047216">
    <property type="entry name" value="Endonuclease_DUF559_bact"/>
</dbReference>
<keyword evidence="3" id="KW-1185">Reference proteome</keyword>
<dbReference type="OrthoDB" id="9798754at2"/>
<organism evidence="2 3">
    <name type="scientific">Aequorivita lipolytica</name>
    <dbReference type="NCBI Taxonomy" id="153267"/>
    <lineage>
        <taxon>Bacteria</taxon>
        <taxon>Pseudomonadati</taxon>
        <taxon>Bacteroidota</taxon>
        <taxon>Flavobacteriia</taxon>
        <taxon>Flavobacteriales</taxon>
        <taxon>Flavobacteriaceae</taxon>
        <taxon>Aequorivita</taxon>
    </lineage>
</organism>
<keyword evidence="2" id="KW-0378">Hydrolase</keyword>
<evidence type="ECO:0000259" key="1">
    <source>
        <dbReference type="Pfam" id="PF04480"/>
    </source>
</evidence>
<evidence type="ECO:0000313" key="3">
    <source>
        <dbReference type="Proteomes" id="UP000321945"/>
    </source>
</evidence>
<dbReference type="PANTHER" id="PTHR38590:SF1">
    <property type="entry name" value="BLL0828 PROTEIN"/>
    <property type="match status" value="1"/>
</dbReference>
<dbReference type="Proteomes" id="UP000321945">
    <property type="component" value="Unassembled WGS sequence"/>
</dbReference>
<dbReference type="PANTHER" id="PTHR38590">
    <property type="entry name" value="BLL0828 PROTEIN"/>
    <property type="match status" value="1"/>
</dbReference>
<accession>A0A5C6YSK8</accession>
<dbReference type="InterPro" id="IPR007569">
    <property type="entry name" value="DUF559"/>
</dbReference>
<dbReference type="CDD" id="cd01038">
    <property type="entry name" value="Endonuclease_DUF559"/>
    <property type="match status" value="1"/>
</dbReference>
<protein>
    <submittedName>
        <fullName evidence="2">Endonuclease domain-containing protein</fullName>
    </submittedName>
</protein>
<dbReference type="EMBL" id="VORU01000002">
    <property type="protein sequence ID" value="TXD70327.1"/>
    <property type="molecule type" value="Genomic_DNA"/>
</dbReference>
<dbReference type="InterPro" id="IPR011335">
    <property type="entry name" value="Restrct_endonuc-II-like"/>
</dbReference>
<comment type="caution">
    <text evidence="2">The sequence shown here is derived from an EMBL/GenBank/DDBJ whole genome shotgun (WGS) entry which is preliminary data.</text>
</comment>
<gene>
    <name evidence="2" type="ORF">ESV24_03950</name>
</gene>
<name>A0A5C6YSK8_9FLAO</name>
<dbReference type="AlphaFoldDB" id="A0A5C6YSK8"/>
<proteinExistence type="predicted"/>